<organism evidence="10">
    <name type="scientific">marine sediment metagenome</name>
    <dbReference type="NCBI Taxonomy" id="412755"/>
    <lineage>
        <taxon>unclassified sequences</taxon>
        <taxon>metagenomes</taxon>
        <taxon>ecological metagenomes</taxon>
    </lineage>
</organism>
<name>X0TV91_9ZZZZ</name>
<dbReference type="FunFam" id="3.20.20.70:FF:000018">
    <property type="entry name" value="Probable transaldolase"/>
    <property type="match status" value="1"/>
</dbReference>
<comment type="pathway">
    <text evidence="2">Carbohydrate degradation; pentose phosphate pathway; D-glyceraldehyde 3-phosphate and beta-D-fructose 6-phosphate from D-ribose 5-phosphate and D-xylulose 5-phosphate (non-oxidative stage): step 2/3.</text>
</comment>
<dbReference type="GO" id="GO:0004801">
    <property type="term" value="F:transaldolase activity"/>
    <property type="evidence" value="ECO:0007669"/>
    <property type="project" value="UniProtKB-EC"/>
</dbReference>
<dbReference type="PANTHER" id="PTHR10683:SF40">
    <property type="entry name" value="FRUCTOSE-6-PHOSPHATE ALDOLASE 1-RELATED"/>
    <property type="match status" value="1"/>
</dbReference>
<dbReference type="Gene3D" id="3.20.20.70">
    <property type="entry name" value="Aldolase class I"/>
    <property type="match status" value="1"/>
</dbReference>
<dbReference type="InterPro" id="IPR013785">
    <property type="entry name" value="Aldolase_TIM"/>
</dbReference>
<dbReference type="GO" id="GO:0005975">
    <property type="term" value="P:carbohydrate metabolic process"/>
    <property type="evidence" value="ECO:0007669"/>
    <property type="project" value="InterPro"/>
</dbReference>
<proteinExistence type="inferred from homology"/>
<dbReference type="Pfam" id="PF00923">
    <property type="entry name" value="TAL_FSA"/>
    <property type="match status" value="1"/>
</dbReference>
<keyword evidence="6" id="KW-0808">Transferase</keyword>
<evidence type="ECO:0000256" key="2">
    <source>
        <dbReference type="ARBA" id="ARBA00004857"/>
    </source>
</evidence>
<keyword evidence="8" id="KW-0704">Schiff base</keyword>
<evidence type="ECO:0000313" key="10">
    <source>
        <dbReference type="EMBL" id="GAF91116.1"/>
    </source>
</evidence>
<dbReference type="AlphaFoldDB" id="X0TV91"/>
<evidence type="ECO:0000256" key="5">
    <source>
        <dbReference type="ARBA" id="ARBA00022490"/>
    </source>
</evidence>
<dbReference type="NCBIfam" id="TIGR00875">
    <property type="entry name" value="fsa_talC_mipB"/>
    <property type="match status" value="1"/>
</dbReference>
<dbReference type="GO" id="GO:0006098">
    <property type="term" value="P:pentose-phosphate shunt"/>
    <property type="evidence" value="ECO:0007669"/>
    <property type="project" value="UniProtKB-UniPathway"/>
</dbReference>
<reference evidence="10" key="1">
    <citation type="journal article" date="2014" name="Front. Microbiol.">
        <title>High frequency of phylogenetically diverse reductive dehalogenase-homologous genes in deep subseafloor sedimentary metagenomes.</title>
        <authorList>
            <person name="Kawai M."/>
            <person name="Futagami T."/>
            <person name="Toyoda A."/>
            <person name="Takaki Y."/>
            <person name="Nishi S."/>
            <person name="Hori S."/>
            <person name="Arai W."/>
            <person name="Tsubouchi T."/>
            <person name="Morono Y."/>
            <person name="Uchiyama I."/>
            <person name="Ito T."/>
            <person name="Fujiyama A."/>
            <person name="Inagaki F."/>
            <person name="Takami H."/>
        </authorList>
    </citation>
    <scope>NUCLEOTIDE SEQUENCE</scope>
    <source>
        <strain evidence="10">Expedition CK06-06</strain>
    </source>
</reference>
<dbReference type="GO" id="GO:0016832">
    <property type="term" value="F:aldehyde-lyase activity"/>
    <property type="evidence" value="ECO:0007669"/>
    <property type="project" value="InterPro"/>
</dbReference>
<keyword evidence="7" id="KW-0570">Pentose shunt</keyword>
<comment type="similarity">
    <text evidence="3">Belongs to the transaldolase family. Type 3B subfamily.</text>
</comment>
<dbReference type="GO" id="GO:0005737">
    <property type="term" value="C:cytoplasm"/>
    <property type="evidence" value="ECO:0007669"/>
    <property type="project" value="UniProtKB-SubCell"/>
</dbReference>
<gene>
    <name evidence="10" type="ORF">S01H1_31532</name>
</gene>
<dbReference type="EC" id="2.2.1.2" evidence="4"/>
<evidence type="ECO:0000256" key="8">
    <source>
        <dbReference type="ARBA" id="ARBA00023270"/>
    </source>
</evidence>
<dbReference type="PROSITE" id="PS01054">
    <property type="entry name" value="TRANSALDOLASE_1"/>
    <property type="match status" value="1"/>
</dbReference>
<dbReference type="UniPathway" id="UPA00115">
    <property type="reaction ID" value="UER00414"/>
</dbReference>
<dbReference type="InterPro" id="IPR022999">
    <property type="entry name" value="Transaldolase_3B"/>
</dbReference>
<sequence length="214" mass="23217">MKFFIDTADVNEIKEAESLGILDGVTTNPTLISKTGRPFKETIEEICTIVKGPVSAEVVSTDTEGIIKEGRDLAKIADNIAVKVPLIKDGLKAVKILSSEGIKVNVTLCFSSNQALLAAKVGAAYISPFVGRLDDKGHTGMEVVDEIRTIYDNYDFDTEIIVASIRTPLHVRDAALMGADIATIPFEVFNKIVQHPLTDAGLKSFLADWEKVPK</sequence>
<evidence type="ECO:0000256" key="3">
    <source>
        <dbReference type="ARBA" id="ARBA00005740"/>
    </source>
</evidence>
<dbReference type="InterPro" id="IPR018225">
    <property type="entry name" value="Transaldolase_AS"/>
</dbReference>
<dbReference type="EMBL" id="BARS01019457">
    <property type="protein sequence ID" value="GAF91116.1"/>
    <property type="molecule type" value="Genomic_DNA"/>
</dbReference>
<dbReference type="SUPFAM" id="SSF51569">
    <property type="entry name" value="Aldolase"/>
    <property type="match status" value="1"/>
</dbReference>
<comment type="caution">
    <text evidence="10">The sequence shown here is derived from an EMBL/GenBank/DDBJ whole genome shotgun (WGS) entry which is preliminary data.</text>
</comment>
<comment type="subcellular location">
    <subcellularLocation>
        <location evidence="1">Cytoplasm</location>
    </subcellularLocation>
</comment>
<dbReference type="CDD" id="cd00956">
    <property type="entry name" value="Transaldolase_FSA"/>
    <property type="match status" value="1"/>
</dbReference>
<accession>X0TV91</accession>
<dbReference type="HAMAP" id="MF_00494">
    <property type="entry name" value="Transaldolase_3b"/>
    <property type="match status" value="1"/>
</dbReference>
<dbReference type="InterPro" id="IPR033919">
    <property type="entry name" value="TSA/FSA_arc/bac"/>
</dbReference>
<evidence type="ECO:0000256" key="1">
    <source>
        <dbReference type="ARBA" id="ARBA00004496"/>
    </source>
</evidence>
<comment type="catalytic activity">
    <reaction evidence="9">
        <text>D-sedoheptulose 7-phosphate + D-glyceraldehyde 3-phosphate = D-erythrose 4-phosphate + beta-D-fructose 6-phosphate</text>
        <dbReference type="Rhea" id="RHEA:17053"/>
        <dbReference type="ChEBI" id="CHEBI:16897"/>
        <dbReference type="ChEBI" id="CHEBI:57483"/>
        <dbReference type="ChEBI" id="CHEBI:57634"/>
        <dbReference type="ChEBI" id="CHEBI:59776"/>
        <dbReference type="EC" id="2.2.1.2"/>
    </reaction>
</comment>
<dbReference type="InterPro" id="IPR001585">
    <property type="entry name" value="TAL/FSA"/>
</dbReference>
<dbReference type="PANTHER" id="PTHR10683">
    <property type="entry name" value="TRANSALDOLASE"/>
    <property type="match status" value="1"/>
</dbReference>
<keyword evidence="5" id="KW-0963">Cytoplasm</keyword>
<evidence type="ECO:0000256" key="4">
    <source>
        <dbReference type="ARBA" id="ARBA00013151"/>
    </source>
</evidence>
<evidence type="ECO:0000256" key="6">
    <source>
        <dbReference type="ARBA" id="ARBA00022679"/>
    </source>
</evidence>
<protein>
    <recommendedName>
        <fullName evidence="4">transaldolase</fullName>
        <ecNumber evidence="4">2.2.1.2</ecNumber>
    </recommendedName>
</protein>
<dbReference type="InterPro" id="IPR004731">
    <property type="entry name" value="Transaldolase_3B/F6P_aldolase"/>
</dbReference>
<evidence type="ECO:0000256" key="9">
    <source>
        <dbReference type="ARBA" id="ARBA00048810"/>
    </source>
</evidence>
<evidence type="ECO:0000256" key="7">
    <source>
        <dbReference type="ARBA" id="ARBA00023126"/>
    </source>
</evidence>